<feature type="chain" id="PRO_5023291185" description="Arginine biosynthesis bifunctional protein ArgJ beta chain" evidence="11">
    <location>
        <begin position="195"/>
        <end position="410"/>
    </location>
</feature>
<keyword evidence="13" id="KW-1185">Reference proteome</keyword>
<dbReference type="GO" id="GO:0004042">
    <property type="term" value="F:L-glutamate N-acetyltransferase activity"/>
    <property type="evidence" value="ECO:0007669"/>
    <property type="project" value="UniProtKB-UniRule"/>
</dbReference>
<evidence type="ECO:0000256" key="5">
    <source>
        <dbReference type="ARBA" id="ARBA00022571"/>
    </source>
</evidence>
<dbReference type="GO" id="GO:0006592">
    <property type="term" value="P:ornithine biosynthetic process"/>
    <property type="evidence" value="ECO:0007669"/>
    <property type="project" value="TreeGrafter"/>
</dbReference>
<dbReference type="RefSeq" id="WP_132938472.1">
    <property type="nucleotide sequence ID" value="NZ_CP119676.1"/>
</dbReference>
<sequence>MSLPVSPLAPASFPKMTPLGGVRLAVGACGVRYKERTDVLLVELAPGATVGGVFTRSKTASASVLRCRAHLPGGAARALLVNSGNANAFTGARGVAAVDRVVATAANVLGCAEETVFTSSTGVIGEPLPDGKLTAFLPTLKERLDADRWEDAARAIMTTDTFAKGSVRTARIGGATVRIQAIAKGSGMIAPDMATMLAYVFTDAKIPAPVLQALVAEGAERSFNAITVDSDTSTSDTLLAFATGHARHAEVEAADDPILADFRAAFDAVLIDLAHQIVRDGEGARKFVTIAVGGAQNDVAARKIGLAIANSPLVKTAIAGEDANWGRIVMAIGKAGEAADRDRIAIAIGGVEIARDGEAVPDYDETPVARHMKGQEIDIAVDVGVGTGAATVWTCDLTHGYIDINADYRS</sequence>
<feature type="site" description="Involved in the stabilization of negative charge on the oxyanion by the formation of the oxyanion hole" evidence="11">
    <location>
        <position position="121"/>
    </location>
</feature>
<evidence type="ECO:0000256" key="10">
    <source>
        <dbReference type="ARBA" id="ARBA00023315"/>
    </source>
</evidence>
<keyword evidence="4 11" id="KW-0963">Cytoplasm</keyword>
<evidence type="ECO:0000256" key="8">
    <source>
        <dbReference type="ARBA" id="ARBA00022813"/>
    </source>
</evidence>
<evidence type="ECO:0000313" key="13">
    <source>
        <dbReference type="Proteomes" id="UP000295304"/>
    </source>
</evidence>
<keyword evidence="7 11" id="KW-0808">Transferase</keyword>
<evidence type="ECO:0000256" key="3">
    <source>
        <dbReference type="ARBA" id="ARBA00011475"/>
    </source>
</evidence>
<protein>
    <recommendedName>
        <fullName evidence="11">Arginine biosynthesis bifunctional protein ArgJ</fullName>
    </recommendedName>
    <domain>
        <recommendedName>
            <fullName evidence="11">Glutamate N-acetyltransferase</fullName>
            <ecNumber evidence="11">2.3.1.35</ecNumber>
        </recommendedName>
        <alternativeName>
            <fullName evidence="11">Ornithine acetyltransferase</fullName>
            <shortName evidence="11">OATase</shortName>
        </alternativeName>
        <alternativeName>
            <fullName evidence="11">Ornithine transacetylase</fullName>
        </alternativeName>
    </domain>
    <domain>
        <recommendedName>
            <fullName evidence="11">Amino-acid acetyltransferase</fullName>
            <ecNumber evidence="11">2.3.1.1</ecNumber>
        </recommendedName>
        <alternativeName>
            <fullName evidence="11">N-acetylglutamate synthase</fullName>
            <shortName evidence="11">AGSase</shortName>
        </alternativeName>
    </domain>
    <component>
        <recommendedName>
            <fullName evidence="11">Arginine biosynthesis bifunctional protein ArgJ alpha chain</fullName>
        </recommendedName>
    </component>
    <component>
        <recommendedName>
            <fullName evidence="11">Arginine biosynthesis bifunctional protein ArgJ beta chain</fullName>
        </recommendedName>
    </component>
</protein>
<comment type="subunit">
    <text evidence="3 11">Heterotetramer of two alpha and two beta chains.</text>
</comment>
<feature type="binding site" evidence="11">
    <location>
        <position position="410"/>
    </location>
    <ligand>
        <name>substrate</name>
    </ligand>
</feature>
<evidence type="ECO:0000256" key="9">
    <source>
        <dbReference type="ARBA" id="ARBA00023268"/>
    </source>
</evidence>
<dbReference type="InterPro" id="IPR002813">
    <property type="entry name" value="Arg_biosynth_ArgJ"/>
</dbReference>
<dbReference type="EC" id="2.3.1.1" evidence="11"/>
<dbReference type="FunFam" id="3.10.20.340:FF:000003">
    <property type="entry name" value="Arginine biosynthesis bifunctional protein ArgJ"/>
    <property type="match status" value="1"/>
</dbReference>
<keyword evidence="6 11" id="KW-0028">Amino-acid biosynthesis</keyword>
<dbReference type="NCBIfam" id="NF003802">
    <property type="entry name" value="PRK05388.1"/>
    <property type="match status" value="1"/>
</dbReference>
<keyword evidence="10 11" id="KW-0012">Acyltransferase</keyword>
<evidence type="ECO:0000256" key="4">
    <source>
        <dbReference type="ARBA" id="ARBA00022490"/>
    </source>
</evidence>
<evidence type="ECO:0000256" key="2">
    <source>
        <dbReference type="ARBA" id="ARBA00006774"/>
    </source>
</evidence>
<evidence type="ECO:0000256" key="11">
    <source>
        <dbReference type="HAMAP-Rule" id="MF_01106"/>
    </source>
</evidence>
<dbReference type="GO" id="GO:0006526">
    <property type="term" value="P:L-arginine biosynthetic process"/>
    <property type="evidence" value="ECO:0007669"/>
    <property type="project" value="UniProtKB-UniRule"/>
</dbReference>
<dbReference type="EC" id="2.3.1.35" evidence="11"/>
<keyword evidence="5 11" id="KW-0055">Arginine biosynthesis</keyword>
<dbReference type="UniPathway" id="UPA00068">
    <property type="reaction ID" value="UER00106"/>
</dbReference>
<dbReference type="SUPFAM" id="SSF56266">
    <property type="entry name" value="DmpA/ArgJ-like"/>
    <property type="match status" value="1"/>
</dbReference>
<keyword evidence="8 11" id="KW-0068">Autocatalytic cleavage</keyword>
<dbReference type="CDD" id="cd02152">
    <property type="entry name" value="OAT"/>
    <property type="match status" value="1"/>
</dbReference>
<dbReference type="InterPro" id="IPR042195">
    <property type="entry name" value="ArgJ_beta_C"/>
</dbReference>
<feature type="binding site" evidence="11">
    <location>
        <position position="158"/>
    </location>
    <ligand>
        <name>substrate</name>
    </ligand>
</feature>
<feature type="site" description="Cleavage; by autolysis" evidence="11">
    <location>
        <begin position="194"/>
        <end position="195"/>
    </location>
</feature>
<reference evidence="12 13" key="1">
    <citation type="submission" date="2019-03" db="EMBL/GenBank/DDBJ databases">
        <title>Genomic Encyclopedia of Type Strains, Phase IV (KMG-IV): sequencing the most valuable type-strain genomes for metagenomic binning, comparative biology and taxonomic classification.</title>
        <authorList>
            <person name="Goeker M."/>
        </authorList>
    </citation>
    <scope>NUCLEOTIDE SEQUENCE [LARGE SCALE GENOMIC DNA]</scope>
    <source>
        <strain evidence="12 13">DSM 101688</strain>
    </source>
</reference>
<feature type="binding site" evidence="11">
    <location>
        <position position="195"/>
    </location>
    <ligand>
        <name>substrate</name>
    </ligand>
</feature>
<dbReference type="GO" id="GO:0005737">
    <property type="term" value="C:cytoplasm"/>
    <property type="evidence" value="ECO:0007669"/>
    <property type="project" value="UniProtKB-SubCell"/>
</dbReference>
<dbReference type="Gene3D" id="3.60.70.12">
    <property type="entry name" value="L-amino peptidase D-ALA esterase/amidase"/>
    <property type="match status" value="1"/>
</dbReference>
<evidence type="ECO:0000256" key="6">
    <source>
        <dbReference type="ARBA" id="ARBA00022605"/>
    </source>
</evidence>
<name>A0A4R3JEG6_9PROT</name>
<dbReference type="PANTHER" id="PTHR23100:SF0">
    <property type="entry name" value="ARGININE BIOSYNTHESIS BIFUNCTIONAL PROTEIN ARGJ, MITOCHONDRIAL"/>
    <property type="match status" value="1"/>
</dbReference>
<comment type="subcellular location">
    <subcellularLocation>
        <location evidence="1 11">Cytoplasm</location>
    </subcellularLocation>
</comment>
<feature type="active site" description="Nucleophile" evidence="11">
    <location>
        <position position="195"/>
    </location>
</feature>
<dbReference type="PANTHER" id="PTHR23100">
    <property type="entry name" value="ARGININE BIOSYNTHESIS BIFUNCTIONAL PROTEIN ARGJ"/>
    <property type="match status" value="1"/>
</dbReference>
<comment type="catalytic activity">
    <reaction evidence="11">
        <text>L-glutamate + acetyl-CoA = N-acetyl-L-glutamate + CoA + H(+)</text>
        <dbReference type="Rhea" id="RHEA:24292"/>
        <dbReference type="ChEBI" id="CHEBI:15378"/>
        <dbReference type="ChEBI" id="CHEBI:29985"/>
        <dbReference type="ChEBI" id="CHEBI:44337"/>
        <dbReference type="ChEBI" id="CHEBI:57287"/>
        <dbReference type="ChEBI" id="CHEBI:57288"/>
        <dbReference type="EC" id="2.3.1.1"/>
    </reaction>
</comment>
<evidence type="ECO:0000256" key="7">
    <source>
        <dbReference type="ARBA" id="ARBA00022679"/>
    </source>
</evidence>
<dbReference type="Proteomes" id="UP000295304">
    <property type="component" value="Unassembled WGS sequence"/>
</dbReference>
<dbReference type="EMBL" id="SLZW01000003">
    <property type="protein sequence ID" value="TCS63496.1"/>
    <property type="molecule type" value="Genomic_DNA"/>
</dbReference>
<evidence type="ECO:0000256" key="1">
    <source>
        <dbReference type="ARBA" id="ARBA00004496"/>
    </source>
</evidence>
<comment type="catalytic activity">
    <reaction evidence="11">
        <text>N(2)-acetyl-L-ornithine + L-glutamate = N-acetyl-L-glutamate + L-ornithine</text>
        <dbReference type="Rhea" id="RHEA:15349"/>
        <dbReference type="ChEBI" id="CHEBI:29985"/>
        <dbReference type="ChEBI" id="CHEBI:44337"/>
        <dbReference type="ChEBI" id="CHEBI:46911"/>
        <dbReference type="ChEBI" id="CHEBI:57805"/>
        <dbReference type="EC" id="2.3.1.35"/>
    </reaction>
</comment>
<keyword evidence="9 11" id="KW-0511">Multifunctional enzyme</keyword>
<feature type="binding site" evidence="11">
    <location>
        <position position="282"/>
    </location>
    <ligand>
        <name>substrate</name>
    </ligand>
</feature>
<dbReference type="OrthoDB" id="9804242at2"/>
<accession>A0A4R3JEG6</accession>
<dbReference type="InterPro" id="IPR016117">
    <property type="entry name" value="ArgJ-like_dom_sf"/>
</dbReference>
<comment type="pathway">
    <text evidence="11">Amino-acid biosynthesis; L-arginine biosynthesis; L-ornithine and N-acetyl-L-glutamate from L-glutamate and N(2)-acetyl-L-ornithine (cyclic): step 1/1.</text>
</comment>
<comment type="caution">
    <text evidence="12">The sequence shown here is derived from an EMBL/GenBank/DDBJ whole genome shotgun (WGS) entry which is preliminary data.</text>
</comment>
<dbReference type="GO" id="GO:0004358">
    <property type="term" value="F:L-glutamate N-acetyltransferase activity, acting on acetyl-L-ornithine as donor"/>
    <property type="evidence" value="ECO:0007669"/>
    <property type="project" value="UniProtKB-UniRule"/>
</dbReference>
<comment type="pathway">
    <text evidence="11">Amino-acid biosynthesis; L-arginine biosynthesis; N(2)-acetyl-L-ornithine from L-glutamate: step 1/4.</text>
</comment>
<dbReference type="FunFam" id="3.60.70.12:FF:000001">
    <property type="entry name" value="Arginine biosynthesis bifunctional protein ArgJ, chloroplastic"/>
    <property type="match status" value="1"/>
</dbReference>
<organism evidence="12 13">
    <name type="scientific">Varunaivibrio sulfuroxidans</name>
    <dbReference type="NCBI Taxonomy" id="1773489"/>
    <lineage>
        <taxon>Bacteria</taxon>
        <taxon>Pseudomonadati</taxon>
        <taxon>Pseudomonadota</taxon>
        <taxon>Alphaproteobacteria</taxon>
        <taxon>Rhodospirillales</taxon>
        <taxon>Magnetovibrionaceae</taxon>
        <taxon>Varunaivibrio</taxon>
    </lineage>
</organism>
<dbReference type="AlphaFoldDB" id="A0A4R3JEG6"/>
<gene>
    <name evidence="11" type="primary">argJ</name>
    <name evidence="12" type="ORF">EDD55_103118</name>
</gene>
<feature type="binding site" evidence="11">
    <location>
        <position position="184"/>
    </location>
    <ligand>
        <name>substrate</name>
    </ligand>
</feature>
<comment type="similarity">
    <text evidence="2 11">Belongs to the ArgJ family.</text>
</comment>
<feature type="site" description="Involved in the stabilization of negative charge on the oxyanion by the formation of the oxyanion hole" evidence="11">
    <location>
        <position position="122"/>
    </location>
</feature>
<evidence type="ECO:0000313" key="12">
    <source>
        <dbReference type="EMBL" id="TCS63496.1"/>
    </source>
</evidence>
<dbReference type="Gene3D" id="3.10.20.340">
    <property type="entry name" value="ArgJ beta chain, C-terminal domain"/>
    <property type="match status" value="1"/>
</dbReference>
<comment type="function">
    <text evidence="11">Catalyzes two activities which are involved in the cyclic version of arginine biosynthesis: the synthesis of N-acetylglutamate from glutamate and acetyl-CoA as the acetyl donor, and of ornithine by transacetylation between N(2)-acetylornithine and glutamate.</text>
</comment>
<feature type="chain" id="PRO_5023291186" description="Arginine biosynthesis bifunctional protein ArgJ alpha chain" evidence="11">
    <location>
        <begin position="1"/>
        <end position="194"/>
    </location>
</feature>
<dbReference type="NCBIfam" id="TIGR00120">
    <property type="entry name" value="ArgJ"/>
    <property type="match status" value="1"/>
</dbReference>
<dbReference type="HAMAP" id="MF_01106">
    <property type="entry name" value="ArgJ"/>
    <property type="match status" value="1"/>
</dbReference>
<feature type="binding site" evidence="11">
    <location>
        <position position="405"/>
    </location>
    <ligand>
        <name>substrate</name>
    </ligand>
</feature>
<proteinExistence type="inferred from homology"/>
<dbReference type="Pfam" id="PF01960">
    <property type="entry name" value="ArgJ"/>
    <property type="match status" value="1"/>
</dbReference>